<keyword evidence="1" id="KW-0472">Membrane</keyword>
<keyword evidence="1" id="KW-0812">Transmembrane</keyword>
<evidence type="ECO:0000313" key="2">
    <source>
        <dbReference type="EMBL" id="KHN47853.1"/>
    </source>
</evidence>
<dbReference type="GO" id="GO:0004630">
    <property type="term" value="F:phospholipase D activity"/>
    <property type="evidence" value="ECO:0007669"/>
    <property type="project" value="UniProtKB-EC"/>
</dbReference>
<dbReference type="PANTHER" id="PTHR31881:SF21">
    <property type="entry name" value="CASP-LIKE PROTEIN"/>
    <property type="match status" value="1"/>
</dbReference>
<gene>
    <name evidence="2" type="ORF">glysoja_042947</name>
</gene>
<keyword evidence="2" id="KW-0378">Hydrolase</keyword>
<evidence type="ECO:0000256" key="1">
    <source>
        <dbReference type="SAM" id="Phobius"/>
    </source>
</evidence>
<name>A0A0B2SSI0_GLYSO</name>
<dbReference type="PANTHER" id="PTHR31881">
    <property type="match status" value="1"/>
</dbReference>
<sequence>MEWRKCYLDVILVPLGFLTSIGYHFWLWHKVRTQPHTTIIGINASGRGNWVNGMMKIFITGWWLCPELYLRRPFDSFSTSRLDSLLEEKANQGVQIYVLLYKEVSLALKINSLYSMRILLKIHENVRVLHYPDHFAARVLQI</sequence>
<protein>
    <submittedName>
        <fullName evidence="2">Phospholipase D p1</fullName>
        <ecNumber evidence="2">3.1.4.4</ecNumber>
    </submittedName>
</protein>
<dbReference type="Proteomes" id="UP000053555">
    <property type="component" value="Unassembled WGS sequence"/>
</dbReference>
<organism evidence="2">
    <name type="scientific">Glycine soja</name>
    <name type="common">Wild soybean</name>
    <dbReference type="NCBI Taxonomy" id="3848"/>
    <lineage>
        <taxon>Eukaryota</taxon>
        <taxon>Viridiplantae</taxon>
        <taxon>Streptophyta</taxon>
        <taxon>Embryophyta</taxon>
        <taxon>Tracheophyta</taxon>
        <taxon>Spermatophyta</taxon>
        <taxon>Magnoliopsida</taxon>
        <taxon>eudicotyledons</taxon>
        <taxon>Gunneridae</taxon>
        <taxon>Pentapetalae</taxon>
        <taxon>rosids</taxon>
        <taxon>fabids</taxon>
        <taxon>Fabales</taxon>
        <taxon>Fabaceae</taxon>
        <taxon>Papilionoideae</taxon>
        <taxon>50 kb inversion clade</taxon>
        <taxon>NPAAA clade</taxon>
        <taxon>indigoferoid/millettioid clade</taxon>
        <taxon>Phaseoleae</taxon>
        <taxon>Glycine</taxon>
        <taxon>Glycine subgen. Soja</taxon>
    </lineage>
</organism>
<keyword evidence="1" id="KW-1133">Transmembrane helix</keyword>
<feature type="transmembrane region" description="Helical" evidence="1">
    <location>
        <begin position="7"/>
        <end position="28"/>
    </location>
</feature>
<dbReference type="Pfam" id="PF04654">
    <property type="entry name" value="DUF599"/>
    <property type="match status" value="1"/>
</dbReference>
<proteinExistence type="predicted"/>
<dbReference type="EC" id="3.1.4.4" evidence="2"/>
<dbReference type="AlphaFoldDB" id="A0A0B2SSI0"/>
<dbReference type="EMBL" id="KN640243">
    <property type="protein sequence ID" value="KHN47853.1"/>
    <property type="molecule type" value="Genomic_DNA"/>
</dbReference>
<dbReference type="InterPro" id="IPR006747">
    <property type="entry name" value="DUF599"/>
</dbReference>
<reference evidence="2" key="1">
    <citation type="submission" date="2014-07" db="EMBL/GenBank/DDBJ databases">
        <title>Identification of a novel salt tolerance gene in wild soybean by whole-genome sequencing.</title>
        <authorList>
            <person name="Lam H.-M."/>
            <person name="Qi X."/>
            <person name="Li M.-W."/>
            <person name="Liu X."/>
            <person name="Xie M."/>
            <person name="Ni M."/>
            <person name="Xu X."/>
        </authorList>
    </citation>
    <scope>NUCLEOTIDE SEQUENCE [LARGE SCALE GENOMIC DNA]</scope>
    <source>
        <tissue evidence="2">Root</tissue>
    </source>
</reference>
<dbReference type="SUPFAM" id="SSF56024">
    <property type="entry name" value="Phospholipase D/nuclease"/>
    <property type="match status" value="1"/>
</dbReference>
<accession>A0A0B2SSI0</accession>